<gene>
    <name evidence="2" type="ORF">DL89DRAFT_112698</name>
</gene>
<organism evidence="2 3">
    <name type="scientific">Linderina pennispora</name>
    <dbReference type="NCBI Taxonomy" id="61395"/>
    <lineage>
        <taxon>Eukaryota</taxon>
        <taxon>Fungi</taxon>
        <taxon>Fungi incertae sedis</taxon>
        <taxon>Zoopagomycota</taxon>
        <taxon>Kickxellomycotina</taxon>
        <taxon>Kickxellomycetes</taxon>
        <taxon>Kickxellales</taxon>
        <taxon>Kickxellaceae</taxon>
        <taxon>Linderina</taxon>
    </lineage>
</organism>
<evidence type="ECO:0000256" key="1">
    <source>
        <dbReference type="SAM" id="Phobius"/>
    </source>
</evidence>
<comment type="caution">
    <text evidence="2">The sequence shown here is derived from an EMBL/GenBank/DDBJ whole genome shotgun (WGS) entry which is preliminary data.</text>
</comment>
<reference evidence="2 3" key="1">
    <citation type="submission" date="2016-07" db="EMBL/GenBank/DDBJ databases">
        <title>Pervasive Adenine N6-methylation of Active Genes in Fungi.</title>
        <authorList>
            <consortium name="DOE Joint Genome Institute"/>
            <person name="Mondo S.J."/>
            <person name="Dannebaum R.O."/>
            <person name="Kuo R.C."/>
            <person name="Labutti K."/>
            <person name="Haridas S."/>
            <person name="Kuo A."/>
            <person name="Salamov A."/>
            <person name="Ahrendt S.R."/>
            <person name="Lipzen A."/>
            <person name="Sullivan W."/>
            <person name="Andreopoulos W.B."/>
            <person name="Clum A."/>
            <person name="Lindquist E."/>
            <person name="Daum C."/>
            <person name="Ramamoorthy G.K."/>
            <person name="Gryganskyi A."/>
            <person name="Culley D."/>
            <person name="Magnuson J.K."/>
            <person name="James T.Y."/>
            <person name="O'Malley M.A."/>
            <person name="Stajich J.E."/>
            <person name="Spatafora J.W."/>
            <person name="Visel A."/>
            <person name="Grigoriev I.V."/>
        </authorList>
    </citation>
    <scope>NUCLEOTIDE SEQUENCE [LARGE SCALE GENOMIC DNA]</scope>
    <source>
        <strain evidence="2 3">ATCC 12442</strain>
    </source>
</reference>
<protein>
    <submittedName>
        <fullName evidence="2">Uncharacterized protein</fullName>
    </submittedName>
</protein>
<keyword evidence="1" id="KW-0472">Membrane</keyword>
<evidence type="ECO:0000313" key="3">
    <source>
        <dbReference type="Proteomes" id="UP000193922"/>
    </source>
</evidence>
<name>A0A1Y1WGN7_9FUNG</name>
<proteinExistence type="predicted"/>
<keyword evidence="1" id="KW-0812">Transmembrane</keyword>
<keyword evidence="3" id="KW-1185">Reference proteome</keyword>
<accession>A0A1Y1WGN7</accession>
<feature type="transmembrane region" description="Helical" evidence="1">
    <location>
        <begin position="12"/>
        <end position="30"/>
    </location>
</feature>
<dbReference type="GeneID" id="63799777"/>
<keyword evidence="1" id="KW-1133">Transmembrane helix</keyword>
<sequence length="75" mass="8847">MADMIRRLQSAMLIICLTIKNWLHCLLWFMHGQLHHLFIYRFARLILVFNKREATTANILASTAIYAQYVHTSLV</sequence>
<evidence type="ECO:0000313" key="2">
    <source>
        <dbReference type="EMBL" id="ORX72396.1"/>
    </source>
</evidence>
<dbReference type="AlphaFoldDB" id="A0A1Y1WGN7"/>
<dbReference type="Proteomes" id="UP000193922">
    <property type="component" value="Unassembled WGS sequence"/>
</dbReference>
<dbReference type="RefSeq" id="XP_040745820.1">
    <property type="nucleotide sequence ID" value="XM_040883129.1"/>
</dbReference>
<dbReference type="EMBL" id="MCFD01000003">
    <property type="protein sequence ID" value="ORX72396.1"/>
    <property type="molecule type" value="Genomic_DNA"/>
</dbReference>